<comment type="caution">
    <text evidence="2">The sequence shown here is derived from an EMBL/GenBank/DDBJ whole genome shotgun (WGS) entry which is preliminary data.</text>
</comment>
<feature type="compositionally biased region" description="Polar residues" evidence="1">
    <location>
        <begin position="59"/>
        <end position="69"/>
    </location>
</feature>
<feature type="region of interest" description="Disordered" evidence="1">
    <location>
        <begin position="56"/>
        <end position="93"/>
    </location>
</feature>
<dbReference type="AlphaFoldDB" id="A0A5J4QUN0"/>
<evidence type="ECO:0000256" key="1">
    <source>
        <dbReference type="SAM" id="MobiDB-lite"/>
    </source>
</evidence>
<proteinExistence type="predicted"/>
<reference evidence="2" key="1">
    <citation type="submission" date="2019-03" db="EMBL/GenBank/DDBJ databases">
        <title>Single cell metagenomics reveals metabolic interactions within the superorganism composed of flagellate Streblomastix strix and complex community of Bacteroidetes bacteria on its surface.</title>
        <authorList>
            <person name="Treitli S.C."/>
            <person name="Kolisko M."/>
            <person name="Husnik F."/>
            <person name="Keeling P."/>
            <person name="Hampl V."/>
        </authorList>
    </citation>
    <scope>NUCLEOTIDE SEQUENCE</scope>
    <source>
        <strain evidence="2">STM</strain>
    </source>
</reference>
<name>A0A5J4QUN0_9ZZZZ</name>
<organism evidence="2">
    <name type="scientific">termite gut metagenome</name>
    <dbReference type="NCBI Taxonomy" id="433724"/>
    <lineage>
        <taxon>unclassified sequences</taxon>
        <taxon>metagenomes</taxon>
        <taxon>organismal metagenomes</taxon>
    </lineage>
</organism>
<protein>
    <submittedName>
        <fullName evidence="2">Uncharacterized protein</fullName>
    </submittedName>
</protein>
<feature type="non-terminal residue" evidence="2">
    <location>
        <position position="93"/>
    </location>
</feature>
<gene>
    <name evidence="2" type="ORF">EZS27_025879</name>
</gene>
<sequence>MESDLKSKLATLLPRLDEHTARLYLGSEALSSGRGGKRKASRLAGVSRVRVNRGMEELTSPSQSVSMATEQGIRKKGGGRKSVREKEEGLVEA</sequence>
<dbReference type="EMBL" id="SNRY01002493">
    <property type="protein sequence ID" value="KAA6324844.1"/>
    <property type="molecule type" value="Genomic_DNA"/>
</dbReference>
<evidence type="ECO:0000313" key="2">
    <source>
        <dbReference type="EMBL" id="KAA6324844.1"/>
    </source>
</evidence>
<accession>A0A5J4QUN0</accession>
<feature type="compositionally biased region" description="Basic and acidic residues" evidence="1">
    <location>
        <begin position="82"/>
        <end position="93"/>
    </location>
</feature>